<dbReference type="PANTHER" id="PTHR32133:SF386">
    <property type="entry name" value="F-BOX DOMAIN-CONTAINING PROTEIN"/>
    <property type="match status" value="1"/>
</dbReference>
<dbReference type="Gramene" id="TVU40398">
    <property type="protein sequence ID" value="TVU40398"/>
    <property type="gene ID" value="EJB05_13862"/>
</dbReference>
<gene>
    <name evidence="2" type="ORF">EJB05_13862</name>
</gene>
<dbReference type="SMART" id="SM00256">
    <property type="entry name" value="FBOX"/>
    <property type="match status" value="1"/>
</dbReference>
<feature type="domain" description="F-box" evidence="1">
    <location>
        <begin position="12"/>
        <end position="55"/>
    </location>
</feature>
<dbReference type="OrthoDB" id="658951at2759"/>
<dbReference type="Proteomes" id="UP000324897">
    <property type="component" value="Chromosome 4"/>
</dbReference>
<dbReference type="Pfam" id="PF12937">
    <property type="entry name" value="F-box-like"/>
    <property type="match status" value="1"/>
</dbReference>
<dbReference type="SUPFAM" id="SSF81383">
    <property type="entry name" value="F-box domain"/>
    <property type="match status" value="1"/>
</dbReference>
<evidence type="ECO:0000313" key="3">
    <source>
        <dbReference type="Proteomes" id="UP000324897"/>
    </source>
</evidence>
<feature type="non-terminal residue" evidence="2">
    <location>
        <position position="1"/>
    </location>
</feature>
<evidence type="ECO:0000259" key="1">
    <source>
        <dbReference type="SMART" id="SM00256"/>
    </source>
</evidence>
<dbReference type="InterPro" id="IPR036047">
    <property type="entry name" value="F-box-like_dom_sf"/>
</dbReference>
<evidence type="ECO:0000313" key="2">
    <source>
        <dbReference type="EMBL" id="TVU40398.1"/>
    </source>
</evidence>
<name>A0A5J9VWT7_9POAL</name>
<dbReference type="PANTHER" id="PTHR32133">
    <property type="entry name" value="OS07G0120400 PROTEIN"/>
    <property type="match status" value="1"/>
</dbReference>
<proteinExistence type="predicted"/>
<organism evidence="2 3">
    <name type="scientific">Eragrostis curvula</name>
    <name type="common">weeping love grass</name>
    <dbReference type="NCBI Taxonomy" id="38414"/>
    <lineage>
        <taxon>Eukaryota</taxon>
        <taxon>Viridiplantae</taxon>
        <taxon>Streptophyta</taxon>
        <taxon>Embryophyta</taxon>
        <taxon>Tracheophyta</taxon>
        <taxon>Spermatophyta</taxon>
        <taxon>Magnoliopsida</taxon>
        <taxon>Liliopsida</taxon>
        <taxon>Poales</taxon>
        <taxon>Poaceae</taxon>
        <taxon>PACMAD clade</taxon>
        <taxon>Chloridoideae</taxon>
        <taxon>Eragrostideae</taxon>
        <taxon>Eragrostidinae</taxon>
        <taxon>Eragrostis</taxon>
    </lineage>
</organism>
<dbReference type="Gene3D" id="1.20.1280.50">
    <property type="match status" value="1"/>
</dbReference>
<dbReference type="EMBL" id="RWGY01000007">
    <property type="protein sequence ID" value="TVU40398.1"/>
    <property type="molecule type" value="Genomic_DNA"/>
</dbReference>
<dbReference type="AlphaFoldDB" id="A0A5J9VWT7"/>
<reference evidence="2 3" key="1">
    <citation type="journal article" date="2019" name="Sci. Rep.">
        <title>A high-quality genome of Eragrostis curvula grass provides insights into Poaceae evolution and supports new strategies to enhance forage quality.</title>
        <authorList>
            <person name="Carballo J."/>
            <person name="Santos B.A.C.M."/>
            <person name="Zappacosta D."/>
            <person name="Garbus I."/>
            <person name="Selva J.P."/>
            <person name="Gallo C.A."/>
            <person name="Diaz A."/>
            <person name="Albertini E."/>
            <person name="Caccamo M."/>
            <person name="Echenique V."/>
        </authorList>
    </citation>
    <scope>NUCLEOTIDE SEQUENCE [LARGE SCALE GENOMIC DNA]</scope>
    <source>
        <strain evidence="3">cv. Victoria</strain>
        <tissue evidence="2">Leaf</tissue>
    </source>
</reference>
<keyword evidence="3" id="KW-1185">Reference proteome</keyword>
<dbReference type="InterPro" id="IPR001810">
    <property type="entry name" value="F-box_dom"/>
</dbReference>
<accession>A0A5J9VWT7</accession>
<protein>
    <recommendedName>
        <fullName evidence="1">F-box domain-containing protein</fullName>
    </recommendedName>
</protein>
<sequence length="86" mass="9941">MARPRQRQPPALPEEILEEILTRIPPHDPARLVHAALVCKPWCRLISGAVFRRRYSEFHGAATVHGFFYSGKRMQNFLRPCSAAWE</sequence>
<comment type="caution">
    <text evidence="2">The sequence shown here is derived from an EMBL/GenBank/DDBJ whole genome shotgun (WGS) entry which is preliminary data.</text>
</comment>